<name>G7VEL0_9CREN</name>
<dbReference type="BioCyc" id="PSP1104324:GJSN-166-MONOMER"/>
<dbReference type="EMBL" id="CP003098">
    <property type="protein sequence ID" value="AET31634.1"/>
    <property type="molecule type" value="Genomic_DNA"/>
</dbReference>
<dbReference type="AlphaFoldDB" id="G7VEL0"/>
<dbReference type="GeneID" id="11595973"/>
<proteinExistence type="predicted"/>
<evidence type="ECO:0000313" key="2">
    <source>
        <dbReference type="Proteomes" id="UP000005867"/>
    </source>
</evidence>
<accession>G7VEL0</accession>
<organism evidence="1 2">
    <name type="scientific">Pyrobaculum ferrireducens</name>
    <dbReference type="NCBI Taxonomy" id="1104324"/>
    <lineage>
        <taxon>Archaea</taxon>
        <taxon>Thermoproteota</taxon>
        <taxon>Thermoprotei</taxon>
        <taxon>Thermoproteales</taxon>
        <taxon>Thermoproteaceae</taxon>
        <taxon>Pyrobaculum</taxon>
    </lineage>
</organism>
<dbReference type="eggNOG" id="arCOG00679">
    <property type="taxonomic scope" value="Archaea"/>
</dbReference>
<protein>
    <submittedName>
        <fullName evidence="1">Uncharacterized protein</fullName>
    </submittedName>
</protein>
<sequence length="95" mass="11263">MKDAVEAYSAWAETEGKPPVVKRVAPYSDERTWHFGSPTAVSIRLMSGRHIVELWPRKRFWRFEWMVMTGRAQRSSTIRLKRVKNKVYAIFTYEV</sequence>
<dbReference type="Proteomes" id="UP000005867">
    <property type="component" value="Chromosome"/>
</dbReference>
<dbReference type="RefSeq" id="WP_014287462.1">
    <property type="nucleotide sequence ID" value="NC_016645.1"/>
</dbReference>
<reference evidence="1 2" key="1">
    <citation type="journal article" date="2012" name="J. Bacteriol.">
        <title>Complete genome sequence of strain 1860, a crenarchaeon of the genus pyrobaculum able to grow with various electron acceptors.</title>
        <authorList>
            <person name="Mardanov A.V."/>
            <person name="Gumerov V.M."/>
            <person name="Slobodkina G.B."/>
            <person name="Beletsky A.V."/>
            <person name="Bonch-Osmolovskaya E.A."/>
            <person name="Ravin N.V."/>
            <person name="Skryabin K.G."/>
        </authorList>
    </citation>
    <scope>NUCLEOTIDE SEQUENCE [LARGE SCALE GENOMIC DNA]</scope>
    <source>
        <strain evidence="1 2">1860</strain>
    </source>
</reference>
<evidence type="ECO:0000313" key="1">
    <source>
        <dbReference type="EMBL" id="AET31634.1"/>
    </source>
</evidence>
<keyword evidence="2" id="KW-1185">Reference proteome</keyword>
<dbReference type="OrthoDB" id="29193at2157"/>
<dbReference type="HOGENOM" id="CLU_2366331_0_0_2"/>
<gene>
    <name evidence="1" type="ORF">P186_0173</name>
</gene>
<dbReference type="KEGG" id="pyr:P186_0173"/>